<dbReference type="PROSITE" id="PS01094">
    <property type="entry name" value="UPF0076"/>
    <property type="match status" value="1"/>
</dbReference>
<comment type="similarity">
    <text evidence="1">Belongs to the RutC family.</text>
</comment>
<gene>
    <name evidence="2" type="ORF">ENQ77_02640</name>
    <name evidence="3" type="ORF">ENU66_05025</name>
</gene>
<evidence type="ECO:0000256" key="1">
    <source>
        <dbReference type="ARBA" id="ARBA00010552"/>
    </source>
</evidence>
<dbReference type="AlphaFoldDB" id="A0A7C2K4F9"/>
<comment type="caution">
    <text evidence="2">The sequence shown here is derived from an EMBL/GenBank/DDBJ whole genome shotgun (WGS) entry which is preliminary data.</text>
</comment>
<dbReference type="GO" id="GO:0005829">
    <property type="term" value="C:cytosol"/>
    <property type="evidence" value="ECO:0007669"/>
    <property type="project" value="TreeGrafter"/>
</dbReference>
<dbReference type="FunFam" id="3.30.1330.40:FF:000001">
    <property type="entry name" value="L-PSP family endoribonuclease"/>
    <property type="match status" value="1"/>
</dbReference>
<dbReference type="InterPro" id="IPR006175">
    <property type="entry name" value="YjgF/YER057c/UK114"/>
</dbReference>
<dbReference type="GO" id="GO:0019239">
    <property type="term" value="F:deaminase activity"/>
    <property type="evidence" value="ECO:0007669"/>
    <property type="project" value="TreeGrafter"/>
</dbReference>
<name>A0A7C2K4F9_UNCW3</name>
<dbReference type="NCBIfam" id="TIGR00004">
    <property type="entry name" value="Rid family detoxifying hydrolase"/>
    <property type="match status" value="1"/>
</dbReference>
<evidence type="ECO:0000313" key="3">
    <source>
        <dbReference type="EMBL" id="HGL17669.1"/>
    </source>
</evidence>
<sequence>MKPKAIGPYSLIRKGECKSVFFISGQLGINPDSGELEEGLEAQTNRALENLKSILESSGLSMNNVIKTTIFLINPEDFSKVNEIYSTFFTEPYPARSTIFVKALPKGALIEIEAIACL</sequence>
<reference evidence="2" key="1">
    <citation type="journal article" date="2020" name="mSystems">
        <title>Genome- and Community-Level Interaction Insights into Carbon Utilization and Element Cycling Functions of Hydrothermarchaeota in Hydrothermal Sediment.</title>
        <authorList>
            <person name="Zhou Z."/>
            <person name="Liu Y."/>
            <person name="Xu W."/>
            <person name="Pan J."/>
            <person name="Luo Z.H."/>
            <person name="Li M."/>
        </authorList>
    </citation>
    <scope>NUCLEOTIDE SEQUENCE [LARGE SCALE GENOMIC DNA]</scope>
    <source>
        <strain evidence="2">SpSt-34</strain>
        <strain evidence="3">SpSt-69</strain>
    </source>
</reference>
<accession>A0A7C2K4F9</accession>
<protein>
    <submittedName>
        <fullName evidence="2">RidA family protein</fullName>
    </submittedName>
</protein>
<dbReference type="PANTHER" id="PTHR11803">
    <property type="entry name" value="2-IMINOBUTANOATE/2-IMINOPROPANOATE DEAMINASE RIDA"/>
    <property type="match status" value="1"/>
</dbReference>
<dbReference type="EMBL" id="DTDJ01000032">
    <property type="protein sequence ID" value="HGL17669.1"/>
    <property type="molecule type" value="Genomic_DNA"/>
</dbReference>
<proteinExistence type="inferred from homology"/>
<evidence type="ECO:0000313" key="2">
    <source>
        <dbReference type="EMBL" id="HEN27563.1"/>
    </source>
</evidence>
<dbReference type="Gene3D" id="3.30.1330.40">
    <property type="entry name" value="RutC-like"/>
    <property type="match status" value="1"/>
</dbReference>
<dbReference type="EMBL" id="DSOL01000076">
    <property type="protein sequence ID" value="HEN27563.1"/>
    <property type="molecule type" value="Genomic_DNA"/>
</dbReference>
<dbReference type="CDD" id="cd00448">
    <property type="entry name" value="YjgF_YER057c_UK114_family"/>
    <property type="match status" value="1"/>
</dbReference>
<dbReference type="Pfam" id="PF01042">
    <property type="entry name" value="Ribonuc_L-PSP"/>
    <property type="match status" value="1"/>
</dbReference>
<dbReference type="SUPFAM" id="SSF55298">
    <property type="entry name" value="YjgF-like"/>
    <property type="match status" value="1"/>
</dbReference>
<dbReference type="InterPro" id="IPR006056">
    <property type="entry name" value="RidA"/>
</dbReference>
<organism evidence="2">
    <name type="scientific">candidate division WOR-3 bacterium</name>
    <dbReference type="NCBI Taxonomy" id="2052148"/>
    <lineage>
        <taxon>Bacteria</taxon>
        <taxon>Bacteria division WOR-3</taxon>
    </lineage>
</organism>
<dbReference type="PANTHER" id="PTHR11803:SF39">
    <property type="entry name" value="2-IMINOBUTANOATE_2-IMINOPROPANOATE DEAMINASE"/>
    <property type="match status" value="1"/>
</dbReference>
<dbReference type="InterPro" id="IPR035959">
    <property type="entry name" value="RutC-like_sf"/>
</dbReference>
<dbReference type="InterPro" id="IPR019897">
    <property type="entry name" value="RidA_CS"/>
</dbReference>